<evidence type="ECO:0000256" key="15">
    <source>
        <dbReference type="ARBA" id="ARBA00041979"/>
    </source>
</evidence>
<comment type="catalytic activity">
    <reaction evidence="10">
        <text>8-oxo-dGTP + H2O = 8-oxo-dGMP + diphosphate + H(+)</text>
        <dbReference type="Rhea" id="RHEA:31575"/>
        <dbReference type="ChEBI" id="CHEBI:15377"/>
        <dbReference type="ChEBI" id="CHEBI:15378"/>
        <dbReference type="ChEBI" id="CHEBI:33019"/>
        <dbReference type="ChEBI" id="CHEBI:63224"/>
        <dbReference type="ChEBI" id="CHEBI:77896"/>
        <dbReference type="EC" id="3.6.1.55"/>
    </reaction>
</comment>
<dbReference type="GO" id="GO:0008413">
    <property type="term" value="F:8-oxo-7,8-dihydroguanosine triphosphate pyrophosphatase activity"/>
    <property type="evidence" value="ECO:0007669"/>
    <property type="project" value="InterPro"/>
</dbReference>
<evidence type="ECO:0000256" key="18">
    <source>
        <dbReference type="PIRSR" id="PIRSR603561-2"/>
    </source>
</evidence>
<dbReference type="AlphaFoldDB" id="A0A8A4TNT1"/>
<evidence type="ECO:0000256" key="1">
    <source>
        <dbReference type="ARBA" id="ARBA00001946"/>
    </source>
</evidence>
<dbReference type="InterPro" id="IPR003561">
    <property type="entry name" value="Mutator_MutT"/>
</dbReference>
<evidence type="ECO:0000313" key="20">
    <source>
        <dbReference type="EMBL" id="QTD48245.1"/>
    </source>
</evidence>
<comment type="catalytic activity">
    <reaction evidence="11">
        <text>8-oxo-GTP + H2O = 8-oxo-GMP + diphosphate + H(+)</text>
        <dbReference type="Rhea" id="RHEA:67616"/>
        <dbReference type="ChEBI" id="CHEBI:15377"/>
        <dbReference type="ChEBI" id="CHEBI:15378"/>
        <dbReference type="ChEBI" id="CHEBI:33019"/>
        <dbReference type="ChEBI" id="CHEBI:143553"/>
        <dbReference type="ChEBI" id="CHEBI:145694"/>
    </reaction>
</comment>
<dbReference type="RefSeq" id="WP_237377904.1">
    <property type="nucleotide sequence ID" value="NZ_CP071793.1"/>
</dbReference>
<dbReference type="EC" id="3.6.1.55" evidence="12"/>
<gene>
    <name evidence="20" type="primary">mutT</name>
    <name evidence="20" type="ORF">J3U87_21895</name>
</gene>
<dbReference type="PROSITE" id="PS00893">
    <property type="entry name" value="NUDIX_BOX"/>
    <property type="match status" value="1"/>
</dbReference>
<accession>A0A8A4TNT1</accession>
<dbReference type="GO" id="GO:0035539">
    <property type="term" value="F:8-oxo-7,8-dihydrodeoxyguanosine triphosphate pyrophosphatase activity"/>
    <property type="evidence" value="ECO:0007669"/>
    <property type="project" value="UniProtKB-EC"/>
</dbReference>
<organism evidence="20 21">
    <name type="scientific">Sulfidibacter corallicola</name>
    <dbReference type="NCBI Taxonomy" id="2818388"/>
    <lineage>
        <taxon>Bacteria</taxon>
        <taxon>Pseudomonadati</taxon>
        <taxon>Acidobacteriota</taxon>
        <taxon>Holophagae</taxon>
        <taxon>Acanthopleuribacterales</taxon>
        <taxon>Acanthopleuribacteraceae</taxon>
        <taxon>Sulfidibacter</taxon>
    </lineage>
</organism>
<dbReference type="GO" id="GO:0006260">
    <property type="term" value="P:DNA replication"/>
    <property type="evidence" value="ECO:0007669"/>
    <property type="project" value="UniProtKB-KW"/>
</dbReference>
<evidence type="ECO:0000256" key="11">
    <source>
        <dbReference type="ARBA" id="ARBA00036904"/>
    </source>
</evidence>
<dbReference type="InterPro" id="IPR020084">
    <property type="entry name" value="NUDIX_hydrolase_CS"/>
</dbReference>
<feature type="binding site" evidence="17">
    <location>
        <position position="122"/>
    </location>
    <ligand>
        <name>8-oxo-dGTP</name>
        <dbReference type="ChEBI" id="CHEBI:77896"/>
    </ligand>
</feature>
<dbReference type="GO" id="GO:0044715">
    <property type="term" value="F:8-oxo-dGDP phosphatase activity"/>
    <property type="evidence" value="ECO:0007669"/>
    <property type="project" value="TreeGrafter"/>
</dbReference>
<dbReference type="PROSITE" id="PS51462">
    <property type="entry name" value="NUDIX"/>
    <property type="match status" value="1"/>
</dbReference>
<name>A0A8A4TNT1_SULCO</name>
<feature type="domain" description="Nudix hydrolase" evidence="19">
    <location>
        <begin position="4"/>
        <end position="131"/>
    </location>
</feature>
<feature type="binding site" evidence="17">
    <location>
        <begin position="36"/>
        <end position="39"/>
    </location>
    <ligand>
        <name>8-oxo-dGTP</name>
        <dbReference type="ChEBI" id="CHEBI:77896"/>
    </ligand>
</feature>
<evidence type="ECO:0000256" key="16">
    <source>
        <dbReference type="ARBA" id="ARBA00042798"/>
    </source>
</evidence>
<keyword evidence="3" id="KW-0515">Mutator protein</keyword>
<evidence type="ECO:0000256" key="13">
    <source>
        <dbReference type="ARBA" id="ARBA00040794"/>
    </source>
</evidence>
<comment type="similarity">
    <text evidence="2">Belongs to the Nudix hydrolase family.</text>
</comment>
<comment type="cofactor">
    <cofactor evidence="1 18">
        <name>Mg(2+)</name>
        <dbReference type="ChEBI" id="CHEBI:18420"/>
    </cofactor>
</comment>
<keyword evidence="9" id="KW-0234">DNA repair</keyword>
<sequence>MIVPTVVDVAVGLVLDGDRILVSQRKKEAHLGLKWEFPGGKPEAGETHEQALVREFREEVNLDVQVHSLFHECSFEYPERHVRLRFFLCRCRQPEQVRALEVLAVRWVPLHSLPALDFPAANGPVIEKLMDAHMAGF</sequence>
<dbReference type="EMBL" id="CP071793">
    <property type="protein sequence ID" value="QTD48245.1"/>
    <property type="molecule type" value="Genomic_DNA"/>
</dbReference>
<evidence type="ECO:0000256" key="2">
    <source>
        <dbReference type="ARBA" id="ARBA00005582"/>
    </source>
</evidence>
<keyword evidence="7" id="KW-0378">Hydrolase</keyword>
<dbReference type="KEGG" id="scor:J3U87_21895"/>
<dbReference type="CDD" id="cd03425">
    <property type="entry name" value="NUDIX_MutT_NudA_like"/>
    <property type="match status" value="1"/>
</dbReference>
<dbReference type="InterPro" id="IPR020476">
    <property type="entry name" value="Nudix_hydrolase"/>
</dbReference>
<feature type="binding site" evidence="17">
    <location>
        <position position="30"/>
    </location>
    <ligand>
        <name>8-oxo-dGTP</name>
        <dbReference type="ChEBI" id="CHEBI:77896"/>
    </ligand>
</feature>
<evidence type="ECO:0000256" key="12">
    <source>
        <dbReference type="ARBA" id="ARBA00038905"/>
    </source>
</evidence>
<dbReference type="InterPro" id="IPR047127">
    <property type="entry name" value="MutT-like"/>
</dbReference>
<keyword evidence="21" id="KW-1185">Reference proteome</keyword>
<dbReference type="Proteomes" id="UP000663929">
    <property type="component" value="Chromosome"/>
</dbReference>
<evidence type="ECO:0000256" key="3">
    <source>
        <dbReference type="ARBA" id="ARBA00022457"/>
    </source>
</evidence>
<feature type="binding site" evidence="18">
    <location>
        <position position="39"/>
    </location>
    <ligand>
        <name>Mg(2+)</name>
        <dbReference type="ChEBI" id="CHEBI:18420"/>
    </ligand>
</feature>
<dbReference type="Pfam" id="PF14815">
    <property type="entry name" value="NUDIX_4"/>
    <property type="match status" value="1"/>
</dbReference>
<dbReference type="InterPro" id="IPR015797">
    <property type="entry name" value="NUDIX_hydrolase-like_dom_sf"/>
</dbReference>
<dbReference type="PANTHER" id="PTHR47707">
    <property type="entry name" value="8-OXO-DGTP DIPHOSPHATASE"/>
    <property type="match status" value="1"/>
</dbReference>
<keyword evidence="5 18" id="KW-0479">Metal-binding</keyword>
<dbReference type="GO" id="GO:0006281">
    <property type="term" value="P:DNA repair"/>
    <property type="evidence" value="ECO:0007669"/>
    <property type="project" value="UniProtKB-KW"/>
</dbReference>
<dbReference type="PANTHER" id="PTHR47707:SF1">
    <property type="entry name" value="NUDIX HYDROLASE FAMILY PROTEIN"/>
    <property type="match status" value="1"/>
</dbReference>
<evidence type="ECO:0000256" key="7">
    <source>
        <dbReference type="ARBA" id="ARBA00022801"/>
    </source>
</evidence>
<evidence type="ECO:0000256" key="6">
    <source>
        <dbReference type="ARBA" id="ARBA00022763"/>
    </source>
</evidence>
<dbReference type="PRINTS" id="PR00502">
    <property type="entry name" value="NUDIXFAMILY"/>
</dbReference>
<evidence type="ECO:0000256" key="14">
    <source>
        <dbReference type="ARBA" id="ARBA00041592"/>
    </source>
</evidence>
<dbReference type="NCBIfam" id="TIGR00586">
    <property type="entry name" value="mutt"/>
    <property type="match status" value="1"/>
</dbReference>
<protein>
    <recommendedName>
        <fullName evidence="13">8-oxo-dGTP diphosphatase</fullName>
        <ecNumber evidence="12">3.6.1.55</ecNumber>
    </recommendedName>
    <alternativeName>
        <fullName evidence="16">7,8-dihydro-8-oxoguanine-triphosphatase</fullName>
    </alternativeName>
    <alternativeName>
        <fullName evidence="15">Mutator protein MutT</fullName>
    </alternativeName>
    <alternativeName>
        <fullName evidence="14">dGTP pyrophosphohydrolase</fullName>
    </alternativeName>
</protein>
<evidence type="ECO:0000256" key="5">
    <source>
        <dbReference type="ARBA" id="ARBA00022723"/>
    </source>
</evidence>
<evidence type="ECO:0000256" key="10">
    <source>
        <dbReference type="ARBA" id="ARBA00035861"/>
    </source>
</evidence>
<dbReference type="GO" id="GO:0044716">
    <property type="term" value="F:8-oxo-GDP phosphatase activity"/>
    <property type="evidence" value="ECO:0007669"/>
    <property type="project" value="TreeGrafter"/>
</dbReference>
<evidence type="ECO:0000256" key="17">
    <source>
        <dbReference type="PIRSR" id="PIRSR603561-1"/>
    </source>
</evidence>
<dbReference type="InterPro" id="IPR000086">
    <property type="entry name" value="NUDIX_hydrolase_dom"/>
</dbReference>
<evidence type="ECO:0000259" key="19">
    <source>
        <dbReference type="PROSITE" id="PS51462"/>
    </source>
</evidence>
<evidence type="ECO:0000256" key="4">
    <source>
        <dbReference type="ARBA" id="ARBA00022705"/>
    </source>
</evidence>
<evidence type="ECO:0000256" key="8">
    <source>
        <dbReference type="ARBA" id="ARBA00022842"/>
    </source>
</evidence>
<keyword evidence="4" id="KW-0235">DNA replication</keyword>
<dbReference type="Gene3D" id="3.90.79.10">
    <property type="entry name" value="Nucleoside Triphosphate Pyrophosphohydrolase"/>
    <property type="match status" value="1"/>
</dbReference>
<keyword evidence="8 18" id="KW-0460">Magnesium</keyword>
<dbReference type="SUPFAM" id="SSF55811">
    <property type="entry name" value="Nudix"/>
    <property type="match status" value="1"/>
</dbReference>
<evidence type="ECO:0000313" key="21">
    <source>
        <dbReference type="Proteomes" id="UP000663929"/>
    </source>
</evidence>
<evidence type="ECO:0000256" key="9">
    <source>
        <dbReference type="ARBA" id="ARBA00023204"/>
    </source>
</evidence>
<dbReference type="InterPro" id="IPR029119">
    <property type="entry name" value="MutY_C"/>
</dbReference>
<proteinExistence type="inferred from homology"/>
<feature type="binding site" evidence="18">
    <location>
        <position position="59"/>
    </location>
    <ligand>
        <name>Mg(2+)</name>
        <dbReference type="ChEBI" id="CHEBI:18420"/>
    </ligand>
</feature>
<dbReference type="GO" id="GO:0046872">
    <property type="term" value="F:metal ion binding"/>
    <property type="evidence" value="ECO:0007669"/>
    <property type="project" value="UniProtKB-KW"/>
</dbReference>
<keyword evidence="6" id="KW-0227">DNA damage</keyword>
<reference evidence="20" key="1">
    <citation type="submission" date="2021-03" db="EMBL/GenBank/DDBJ databases">
        <title>Acanthopleuribacteraceae sp. M133.</title>
        <authorList>
            <person name="Wang G."/>
        </authorList>
    </citation>
    <scope>NUCLEOTIDE SEQUENCE</scope>
    <source>
        <strain evidence="20">M133</strain>
    </source>
</reference>
<feature type="binding site" evidence="17">
    <location>
        <position position="25"/>
    </location>
    <ligand>
        <name>8-oxo-dGTP</name>
        <dbReference type="ChEBI" id="CHEBI:77896"/>
    </ligand>
</feature>